<reference evidence="2" key="1">
    <citation type="submission" date="2021-01" db="EMBL/GenBank/DDBJ databases">
        <title>Whole genome shotgun sequence of Rhizocola hellebori NBRC 109834.</title>
        <authorList>
            <person name="Komaki H."/>
            <person name="Tamura T."/>
        </authorList>
    </citation>
    <scope>NUCLEOTIDE SEQUENCE</scope>
    <source>
        <strain evidence="2">NBRC 109834</strain>
    </source>
</reference>
<evidence type="ECO:0000313" key="2">
    <source>
        <dbReference type="EMBL" id="GIH01948.1"/>
    </source>
</evidence>
<dbReference type="Proteomes" id="UP000612899">
    <property type="component" value="Unassembled WGS sequence"/>
</dbReference>
<evidence type="ECO:0000313" key="3">
    <source>
        <dbReference type="Proteomes" id="UP000612899"/>
    </source>
</evidence>
<keyword evidence="3" id="KW-1185">Reference proteome</keyword>
<gene>
    <name evidence="2" type="ORF">Rhe02_00150</name>
</gene>
<organism evidence="2 3">
    <name type="scientific">Rhizocola hellebori</name>
    <dbReference type="NCBI Taxonomy" id="1392758"/>
    <lineage>
        <taxon>Bacteria</taxon>
        <taxon>Bacillati</taxon>
        <taxon>Actinomycetota</taxon>
        <taxon>Actinomycetes</taxon>
        <taxon>Micromonosporales</taxon>
        <taxon>Micromonosporaceae</taxon>
        <taxon>Rhizocola</taxon>
    </lineage>
</organism>
<accession>A0A8J3VD43</accession>
<feature type="chain" id="PRO_5035252189" evidence="1">
    <location>
        <begin position="23"/>
        <end position="252"/>
    </location>
</feature>
<keyword evidence="1" id="KW-0732">Signal</keyword>
<dbReference type="EMBL" id="BONY01000001">
    <property type="protein sequence ID" value="GIH01948.1"/>
    <property type="molecule type" value="Genomic_DNA"/>
</dbReference>
<feature type="signal peptide" evidence="1">
    <location>
        <begin position="1"/>
        <end position="22"/>
    </location>
</feature>
<protein>
    <submittedName>
        <fullName evidence="2">Uncharacterized protein</fullName>
    </submittedName>
</protein>
<proteinExistence type="predicted"/>
<name>A0A8J3VD43_9ACTN</name>
<comment type="caution">
    <text evidence="2">The sequence shown here is derived from an EMBL/GenBank/DDBJ whole genome shotgun (WGS) entry which is preliminary data.</text>
</comment>
<dbReference type="AlphaFoldDB" id="A0A8J3VD43"/>
<evidence type="ECO:0000256" key="1">
    <source>
        <dbReference type="SAM" id="SignalP"/>
    </source>
</evidence>
<sequence>MALLIAVSTTVAGLGLPTQALANVECRYSIASPPPLMLPNVTYKRDDIGPANPLRLSLEVAKPKWSAIAVKGGPGVDYDLALGRCEDEPLVTSTQSGAAVDFVAVDGNAAWTAPPGTSRTLYATVTRAGSVTGQFALEYSTGGLPLRVGFPESLNLRDTPAVVRDVYVASGTTAVITLRLTAGDADLAVVDSLGAAPNTAARSRSQSIAQSNNPGLTPETVAITVGSAEPGRTFGVVVVNNAASGNYTLARS</sequence>